<name>A0AA87Z221_FICCA</name>
<evidence type="ECO:0000313" key="1">
    <source>
        <dbReference type="EMBL" id="GMN28349.1"/>
    </source>
</evidence>
<evidence type="ECO:0000313" key="2">
    <source>
        <dbReference type="Proteomes" id="UP001187192"/>
    </source>
</evidence>
<sequence>MTSPPFLLSLPFPFSPLSDVTLICQSTITPLGRHLAMSSNKVSAIQPSRSVFTSSDEALRYLIALIKVLV</sequence>
<proteinExistence type="predicted"/>
<dbReference type="Proteomes" id="UP001187192">
    <property type="component" value="Unassembled WGS sequence"/>
</dbReference>
<protein>
    <submittedName>
        <fullName evidence="1">Uncharacterized protein</fullName>
    </submittedName>
</protein>
<organism evidence="1 2">
    <name type="scientific">Ficus carica</name>
    <name type="common">Common fig</name>
    <dbReference type="NCBI Taxonomy" id="3494"/>
    <lineage>
        <taxon>Eukaryota</taxon>
        <taxon>Viridiplantae</taxon>
        <taxon>Streptophyta</taxon>
        <taxon>Embryophyta</taxon>
        <taxon>Tracheophyta</taxon>
        <taxon>Spermatophyta</taxon>
        <taxon>Magnoliopsida</taxon>
        <taxon>eudicotyledons</taxon>
        <taxon>Gunneridae</taxon>
        <taxon>Pentapetalae</taxon>
        <taxon>rosids</taxon>
        <taxon>fabids</taxon>
        <taxon>Rosales</taxon>
        <taxon>Moraceae</taxon>
        <taxon>Ficeae</taxon>
        <taxon>Ficus</taxon>
    </lineage>
</organism>
<accession>A0AA87Z221</accession>
<keyword evidence="2" id="KW-1185">Reference proteome</keyword>
<comment type="caution">
    <text evidence="1">The sequence shown here is derived from an EMBL/GenBank/DDBJ whole genome shotgun (WGS) entry which is preliminary data.</text>
</comment>
<dbReference type="EMBL" id="BTGU01000002">
    <property type="protein sequence ID" value="GMN28349.1"/>
    <property type="molecule type" value="Genomic_DNA"/>
</dbReference>
<gene>
    <name evidence="1" type="ORF">TIFTF001_002014</name>
</gene>
<reference evidence="1" key="1">
    <citation type="submission" date="2023-07" db="EMBL/GenBank/DDBJ databases">
        <title>draft genome sequence of fig (Ficus carica).</title>
        <authorList>
            <person name="Takahashi T."/>
            <person name="Nishimura K."/>
        </authorList>
    </citation>
    <scope>NUCLEOTIDE SEQUENCE</scope>
</reference>
<dbReference type="AlphaFoldDB" id="A0AA87Z221"/>